<gene>
    <name evidence="1" type="ORF">UFOVP861_26</name>
</gene>
<reference evidence="1" key="1">
    <citation type="submission" date="2020-04" db="EMBL/GenBank/DDBJ databases">
        <authorList>
            <person name="Chiriac C."/>
            <person name="Salcher M."/>
            <person name="Ghai R."/>
            <person name="Kavagutti S V."/>
        </authorList>
    </citation>
    <scope>NUCLEOTIDE SEQUENCE</scope>
</reference>
<name>A0A6J5P7I0_9CAUD</name>
<accession>A0A6J5P7I0</accession>
<sequence>MSDQSTTWANDPHTVRHDGRTQTVYPCGCKTAGYGDHSSPARIIFCGTHSKAFNLRDALRNVINSATLLTKRAKDANAAAAVLLTSLEVVPK</sequence>
<organism evidence="1">
    <name type="scientific">uncultured Caudovirales phage</name>
    <dbReference type="NCBI Taxonomy" id="2100421"/>
    <lineage>
        <taxon>Viruses</taxon>
        <taxon>Duplodnaviria</taxon>
        <taxon>Heunggongvirae</taxon>
        <taxon>Uroviricota</taxon>
        <taxon>Caudoviricetes</taxon>
        <taxon>Peduoviridae</taxon>
        <taxon>Maltschvirus</taxon>
        <taxon>Maltschvirus maltsch</taxon>
    </lineage>
</organism>
<evidence type="ECO:0000313" key="1">
    <source>
        <dbReference type="EMBL" id="CAB4167493.1"/>
    </source>
</evidence>
<protein>
    <submittedName>
        <fullName evidence="1">Uncharacterized protein</fullName>
    </submittedName>
</protein>
<proteinExistence type="predicted"/>
<dbReference type="EMBL" id="LR796810">
    <property type="protein sequence ID" value="CAB4167493.1"/>
    <property type="molecule type" value="Genomic_DNA"/>
</dbReference>